<dbReference type="GO" id="GO:0045202">
    <property type="term" value="C:synapse"/>
    <property type="evidence" value="ECO:0007669"/>
    <property type="project" value="TreeGrafter"/>
</dbReference>
<dbReference type="InterPro" id="IPR050822">
    <property type="entry name" value="Cerebellin_Synaptic_Org"/>
</dbReference>
<dbReference type="SUPFAM" id="SSF49842">
    <property type="entry name" value="TNF-like"/>
    <property type="match status" value="1"/>
</dbReference>
<dbReference type="InterPro" id="IPR001073">
    <property type="entry name" value="C1q_dom"/>
</dbReference>
<evidence type="ECO:0000256" key="2">
    <source>
        <dbReference type="ARBA" id="ARBA00022525"/>
    </source>
</evidence>
<proteinExistence type="predicted"/>
<evidence type="ECO:0000256" key="3">
    <source>
        <dbReference type="ARBA" id="ARBA00022729"/>
    </source>
</evidence>
<dbReference type="SMART" id="SM00110">
    <property type="entry name" value="C1Q"/>
    <property type="match status" value="1"/>
</dbReference>
<evidence type="ECO:0000313" key="7">
    <source>
        <dbReference type="Proteomes" id="UP000823561"/>
    </source>
</evidence>
<gene>
    <name evidence="6" type="ORF">AALO_G00200800</name>
</gene>
<dbReference type="InterPro" id="IPR008983">
    <property type="entry name" value="Tumour_necrosis_fac-like_dom"/>
</dbReference>
<sequence length="241" mass="26544">MRTAVTVLCLLGMLFVKQDAEAGTAFDLMRETAVSWTGELPCGNWDCECAFKRQRGCCCVAGSVFQLEEDMFGRMVGLWQGLSTLNSKLGELTGPDSKVAFTAVMSPMSMGSQCFGPFTSHVPISYTNVQLNQGFGYNPALGIFTAPRTGVYSFSYSVYSNVGSSGERLYHMVQLMRDGVEVASTWEDNREDSEDSGSQTVVLQLRRGCQVYMQLFSGRMLCGDTEGHNRFSGYLLYPLSD</sequence>
<evidence type="ECO:0000256" key="1">
    <source>
        <dbReference type="ARBA" id="ARBA00004613"/>
    </source>
</evidence>
<dbReference type="PROSITE" id="PS50871">
    <property type="entry name" value="C1Q"/>
    <property type="match status" value="1"/>
</dbReference>
<comment type="caution">
    <text evidence="6">The sequence shown here is derived from an EMBL/GenBank/DDBJ whole genome shotgun (WGS) entry which is preliminary data.</text>
</comment>
<evidence type="ECO:0000259" key="5">
    <source>
        <dbReference type="PROSITE" id="PS50871"/>
    </source>
</evidence>
<dbReference type="GO" id="GO:0005576">
    <property type="term" value="C:extracellular region"/>
    <property type="evidence" value="ECO:0007669"/>
    <property type="project" value="UniProtKB-SubCell"/>
</dbReference>
<dbReference type="Proteomes" id="UP000823561">
    <property type="component" value="Chromosome 15"/>
</dbReference>
<evidence type="ECO:0000256" key="4">
    <source>
        <dbReference type="SAM" id="SignalP"/>
    </source>
</evidence>
<keyword evidence="3 4" id="KW-0732">Signal</keyword>
<feature type="signal peptide" evidence="4">
    <location>
        <begin position="1"/>
        <end position="22"/>
    </location>
</feature>
<feature type="domain" description="C1q" evidence="5">
    <location>
        <begin position="94"/>
        <end position="241"/>
    </location>
</feature>
<comment type="subcellular location">
    <subcellularLocation>
        <location evidence="1">Secreted</location>
    </subcellularLocation>
</comment>
<dbReference type="GO" id="GO:0099558">
    <property type="term" value="P:maintenance of synapse structure"/>
    <property type="evidence" value="ECO:0007669"/>
    <property type="project" value="TreeGrafter"/>
</dbReference>
<protein>
    <recommendedName>
        <fullName evidence="5">C1q domain-containing protein</fullName>
    </recommendedName>
</protein>
<keyword evidence="7" id="KW-1185">Reference proteome</keyword>
<name>A0AAV6G2H8_9TELE</name>
<dbReference type="EMBL" id="JADWDJ010000015">
    <property type="protein sequence ID" value="KAG5269329.1"/>
    <property type="molecule type" value="Genomic_DNA"/>
</dbReference>
<accession>A0AAV6G2H8</accession>
<dbReference type="PRINTS" id="PR00007">
    <property type="entry name" value="COMPLEMNTC1Q"/>
</dbReference>
<feature type="chain" id="PRO_5043887900" description="C1q domain-containing protein" evidence="4">
    <location>
        <begin position="23"/>
        <end position="241"/>
    </location>
</feature>
<dbReference type="PANTHER" id="PTHR22923">
    <property type="entry name" value="CEREBELLIN-RELATED"/>
    <property type="match status" value="1"/>
</dbReference>
<dbReference type="AlphaFoldDB" id="A0AAV6G2H8"/>
<dbReference type="Pfam" id="PF00386">
    <property type="entry name" value="C1q"/>
    <property type="match status" value="1"/>
</dbReference>
<dbReference type="Gene3D" id="2.60.120.40">
    <property type="match status" value="1"/>
</dbReference>
<reference evidence="6" key="1">
    <citation type="submission" date="2020-10" db="EMBL/GenBank/DDBJ databases">
        <title>Chromosome-scale genome assembly of the Allis shad, Alosa alosa.</title>
        <authorList>
            <person name="Margot Z."/>
            <person name="Christophe K."/>
            <person name="Cabau C."/>
            <person name="Louis A."/>
            <person name="Berthelot C."/>
            <person name="Parey E."/>
            <person name="Roest Crollius H."/>
            <person name="Montfort J."/>
            <person name="Robinson-Rechavi M."/>
            <person name="Bucao C."/>
            <person name="Bouchez O."/>
            <person name="Gislard M."/>
            <person name="Lluch J."/>
            <person name="Milhes M."/>
            <person name="Lampietro C."/>
            <person name="Lopez Roques C."/>
            <person name="Donnadieu C."/>
            <person name="Braasch I."/>
            <person name="Desvignes T."/>
            <person name="Postlethwait J."/>
            <person name="Bobe J."/>
            <person name="Guiguen Y."/>
        </authorList>
    </citation>
    <scope>NUCLEOTIDE SEQUENCE</scope>
    <source>
        <strain evidence="6">M-15738</strain>
        <tissue evidence="6">Blood</tissue>
    </source>
</reference>
<keyword evidence="2" id="KW-0964">Secreted</keyword>
<organism evidence="6 7">
    <name type="scientific">Alosa alosa</name>
    <name type="common">allis shad</name>
    <dbReference type="NCBI Taxonomy" id="278164"/>
    <lineage>
        <taxon>Eukaryota</taxon>
        <taxon>Metazoa</taxon>
        <taxon>Chordata</taxon>
        <taxon>Craniata</taxon>
        <taxon>Vertebrata</taxon>
        <taxon>Euteleostomi</taxon>
        <taxon>Actinopterygii</taxon>
        <taxon>Neopterygii</taxon>
        <taxon>Teleostei</taxon>
        <taxon>Clupei</taxon>
        <taxon>Clupeiformes</taxon>
        <taxon>Clupeoidei</taxon>
        <taxon>Clupeidae</taxon>
        <taxon>Alosa</taxon>
    </lineage>
</organism>
<dbReference type="PANTHER" id="PTHR22923:SF89">
    <property type="entry name" value="CEREBELLIN 18"/>
    <property type="match status" value="1"/>
</dbReference>
<evidence type="ECO:0000313" key="6">
    <source>
        <dbReference type="EMBL" id="KAG5269329.1"/>
    </source>
</evidence>